<accession>A0A7S4BS34</accession>
<protein>
    <submittedName>
        <fullName evidence="1">Uncharacterized protein</fullName>
    </submittedName>
</protein>
<name>A0A7S4BS34_CHRCT</name>
<dbReference type="InterPro" id="IPR037734">
    <property type="entry name" value="Thylakoid_lumenal_17.9"/>
</dbReference>
<dbReference type="AlphaFoldDB" id="A0A7S4BS34"/>
<dbReference type="PANTHER" id="PTHR36783">
    <property type="entry name" value="THYLAKOID LUMENAL 17.9 KDA PROTEIN, CHLOROPLASTIC"/>
    <property type="match status" value="1"/>
</dbReference>
<reference evidence="1" key="1">
    <citation type="submission" date="2021-01" db="EMBL/GenBank/DDBJ databases">
        <authorList>
            <person name="Corre E."/>
            <person name="Pelletier E."/>
            <person name="Niang G."/>
            <person name="Scheremetjew M."/>
            <person name="Finn R."/>
            <person name="Kale V."/>
            <person name="Holt S."/>
            <person name="Cochrane G."/>
            <person name="Meng A."/>
            <person name="Brown T."/>
            <person name="Cohen L."/>
        </authorList>
    </citation>
    <scope>NUCLEOTIDE SEQUENCE</scope>
    <source>
        <strain evidence="1">CCMP645</strain>
    </source>
</reference>
<organism evidence="1">
    <name type="scientific">Chrysotila carterae</name>
    <name type="common">Marine alga</name>
    <name type="synonym">Syracosphaera carterae</name>
    <dbReference type="NCBI Taxonomy" id="13221"/>
    <lineage>
        <taxon>Eukaryota</taxon>
        <taxon>Haptista</taxon>
        <taxon>Haptophyta</taxon>
        <taxon>Prymnesiophyceae</taxon>
        <taxon>Isochrysidales</taxon>
        <taxon>Isochrysidaceae</taxon>
        <taxon>Chrysotila</taxon>
    </lineage>
</organism>
<sequence length="238" mass="25250">MLEGVSRGAVLRAAFVAAIAQTNPGRSAAEIRADSVGCTTSSNPALTVVTCPSPGLRPDGRLGSCTSAQSCVASGAVSSPSKFSPAWAPNSLSPESRDVARAFRALCSAVEEQPGVNVDVRDEARFYLHATAVSSVPADGTDDLEFLLRPPSGGQGCTLSFRSATQQSVYVYPLTQPLIDQDSHMRRLAQIRSRLGWEELGLASDSALEAGMPLRQARNFFGLQFQGIRAPDDDDYDD</sequence>
<proteinExistence type="predicted"/>
<dbReference type="EMBL" id="HBIZ01042716">
    <property type="protein sequence ID" value="CAE0774675.1"/>
    <property type="molecule type" value="Transcribed_RNA"/>
</dbReference>
<dbReference type="PANTHER" id="PTHR36783:SF2">
    <property type="entry name" value="THYLAKOID LUMENAL 17.9 KDA PROTEIN, CHLOROPLASTIC"/>
    <property type="match status" value="1"/>
</dbReference>
<evidence type="ECO:0000313" key="1">
    <source>
        <dbReference type="EMBL" id="CAE0774675.1"/>
    </source>
</evidence>
<gene>
    <name evidence="1" type="ORF">PCAR00345_LOCUS27309</name>
</gene>